<dbReference type="Proteomes" id="UP000237082">
    <property type="component" value="Unassembled WGS sequence"/>
</dbReference>
<dbReference type="PANTHER" id="PTHR36057:SF1">
    <property type="entry name" value="LIPOPROTEIN LIPID ATTACHMENT SITE-LIKE PROTEIN, PUTATIVE (DUF1223)-RELATED"/>
    <property type="match status" value="1"/>
</dbReference>
<dbReference type="InterPro" id="IPR036249">
    <property type="entry name" value="Thioredoxin-like_sf"/>
</dbReference>
<dbReference type="OrthoDB" id="9808254at2"/>
<dbReference type="RefSeq" id="WP_103902199.1">
    <property type="nucleotide sequence ID" value="NZ_PQWB01000029.1"/>
</dbReference>
<accession>A0A2S5DHH4</accession>
<protein>
    <submittedName>
        <fullName evidence="2">DUF1223 domain-containing protein</fullName>
    </submittedName>
</protein>
<organism evidence="2 3">
    <name type="scientific">Chromobacterium alticapitis</name>
    <dbReference type="NCBI Taxonomy" id="2073169"/>
    <lineage>
        <taxon>Bacteria</taxon>
        <taxon>Pseudomonadati</taxon>
        <taxon>Pseudomonadota</taxon>
        <taxon>Betaproteobacteria</taxon>
        <taxon>Neisseriales</taxon>
        <taxon>Chromobacteriaceae</taxon>
        <taxon>Chromobacterium</taxon>
    </lineage>
</organism>
<feature type="signal peptide" evidence="1">
    <location>
        <begin position="1"/>
        <end position="20"/>
    </location>
</feature>
<keyword evidence="3" id="KW-1185">Reference proteome</keyword>
<proteinExistence type="predicted"/>
<keyword evidence="1" id="KW-0732">Signal</keyword>
<dbReference type="PROSITE" id="PS51257">
    <property type="entry name" value="PROKAR_LIPOPROTEIN"/>
    <property type="match status" value="1"/>
</dbReference>
<gene>
    <name evidence="2" type="ORF">C2I19_08095</name>
</gene>
<dbReference type="AlphaFoldDB" id="A0A2S5DHH4"/>
<dbReference type="EMBL" id="PQWB01000029">
    <property type="protein sequence ID" value="POZ62448.1"/>
    <property type="molecule type" value="Genomic_DNA"/>
</dbReference>
<comment type="caution">
    <text evidence="2">The sequence shown here is derived from an EMBL/GenBank/DDBJ whole genome shotgun (WGS) entry which is preliminary data.</text>
</comment>
<evidence type="ECO:0000256" key="1">
    <source>
        <dbReference type="SAM" id="SignalP"/>
    </source>
</evidence>
<name>A0A2S5DHH4_9NEIS</name>
<dbReference type="InterPro" id="IPR010634">
    <property type="entry name" value="DUF1223"/>
</dbReference>
<dbReference type="Pfam" id="PF06764">
    <property type="entry name" value="DUF1223"/>
    <property type="match status" value="1"/>
</dbReference>
<feature type="chain" id="PRO_5015480144" evidence="1">
    <location>
        <begin position="21"/>
        <end position="250"/>
    </location>
</feature>
<sequence>MWMRFVLACLGWAVCQTAAAACSVQAESGARRVALLELYTSEGCSSCPPADAWLSGLAAAGIGRRQAVPLAFHVDYWDGLGWRDRFASADYSRRQREAAARDGRGLVYTPQLRLNGQDWSAAGYEGLRAALSAGAAAPSLTLTLAASGDGVDVSAQAAGAPASARLMLALYENGLQSRVAAGENAGRLLRHDAVVRMLVGPLPLLAGKSTLRRHLAFAPGQREASSGVAAWLEDEAGHSLQAVAAVCSGG</sequence>
<evidence type="ECO:0000313" key="2">
    <source>
        <dbReference type="EMBL" id="POZ62448.1"/>
    </source>
</evidence>
<evidence type="ECO:0000313" key="3">
    <source>
        <dbReference type="Proteomes" id="UP000237082"/>
    </source>
</evidence>
<reference evidence="3" key="1">
    <citation type="submission" date="2018-02" db="EMBL/GenBank/DDBJ databases">
        <authorList>
            <person name="O'Hara-Hanley K."/>
            <person name="Soby S."/>
        </authorList>
    </citation>
    <scope>NUCLEOTIDE SEQUENCE [LARGE SCALE GENOMIC DNA]</scope>
    <source>
        <strain evidence="3">MWU14-2602</strain>
    </source>
</reference>
<dbReference type="PANTHER" id="PTHR36057">
    <property type="match status" value="1"/>
</dbReference>
<dbReference type="SUPFAM" id="SSF52833">
    <property type="entry name" value="Thioredoxin-like"/>
    <property type="match status" value="1"/>
</dbReference>